<gene>
    <name evidence="6" type="ORF">MCOS_LOCUS1564</name>
</gene>
<organism evidence="6 7">
    <name type="scientific">Mesocestoides corti</name>
    <name type="common">Flatworm</name>
    <dbReference type="NCBI Taxonomy" id="53468"/>
    <lineage>
        <taxon>Eukaryota</taxon>
        <taxon>Metazoa</taxon>
        <taxon>Spiralia</taxon>
        <taxon>Lophotrochozoa</taxon>
        <taxon>Platyhelminthes</taxon>
        <taxon>Cestoda</taxon>
        <taxon>Eucestoda</taxon>
        <taxon>Cyclophyllidea</taxon>
        <taxon>Mesocestoididae</taxon>
        <taxon>Mesocestoides</taxon>
    </lineage>
</organism>
<dbReference type="InterPro" id="IPR051241">
    <property type="entry name" value="DZIP_RILPL"/>
</dbReference>
<dbReference type="AlphaFoldDB" id="A0A158QSW7"/>
<reference evidence="6 7" key="1">
    <citation type="submission" date="2018-10" db="EMBL/GenBank/DDBJ databases">
        <authorList>
            <consortium name="Pathogen Informatics"/>
        </authorList>
    </citation>
    <scope>NUCLEOTIDE SEQUENCE [LARGE SCALE GENOMIC DNA]</scope>
</reference>
<dbReference type="EMBL" id="UXSR01000202">
    <property type="protein sequence ID" value="VDD75561.1"/>
    <property type="molecule type" value="Genomic_DNA"/>
</dbReference>
<accession>A0A158QSW7</accession>
<dbReference type="PROSITE" id="PS51776">
    <property type="entry name" value="RH1"/>
    <property type="match status" value="1"/>
</dbReference>
<sequence>MLIPVPVWKLLSTHPPMLASSEWERGGAGRRASAATTGSLDMTSLGLADELSGASDQTGGVTSVTAVYEMAAAIGKEFEAVIDRHGTDSVCGLMPKVIHALEELEDQVVLRNSHQEELAALKAAVERLQLDKLTRAEQRLKIEQDTLKIEEAWRAETKELQTIINNLTEENAQLAELVDSTKKSKEYRSLPETSVSGLEEVKLLQRLKDLVDAQKVDLRSQRHLLAQRTIDLDAMKLQAERLAHLNAKWKWLRRDRFKAPPAETEPDAEVVGGAAAYLADELSEVETRLRAKWVLAEEIRRHVGPSPTTTTPTPTPADSCFLNDEKTEDDVVRLLNSDKNIGQSGDGTPTSESPRFSYGELHQILGECMQLQSNVIQLKDQLDVYRRAGDDAPAVQGPINREPDEKLHHRSSQLVGVKRLRYRVLQPTSAQQAFKPTNHVTGIVQPSPCQLPSPLVNIAATVTFAVVVISNFFAITSS</sequence>
<dbReference type="GO" id="GO:0005737">
    <property type="term" value="C:cytoplasm"/>
    <property type="evidence" value="ECO:0007669"/>
    <property type="project" value="TreeGrafter"/>
</dbReference>
<feature type="domain" description="RH1" evidence="5">
    <location>
        <begin position="50"/>
        <end position="138"/>
    </location>
</feature>
<dbReference type="GO" id="GO:0051959">
    <property type="term" value="F:dynein light intermediate chain binding"/>
    <property type="evidence" value="ECO:0007669"/>
    <property type="project" value="TreeGrafter"/>
</dbReference>
<dbReference type="GO" id="GO:0036064">
    <property type="term" value="C:ciliary basal body"/>
    <property type="evidence" value="ECO:0007669"/>
    <property type="project" value="TreeGrafter"/>
</dbReference>
<dbReference type="Gene3D" id="1.20.58.1770">
    <property type="match status" value="1"/>
</dbReference>
<keyword evidence="4" id="KW-1133">Transmembrane helix</keyword>
<evidence type="ECO:0000259" key="5">
    <source>
        <dbReference type="PROSITE" id="PS51776"/>
    </source>
</evidence>
<feature type="coiled-coil region" evidence="2">
    <location>
        <begin position="111"/>
        <end position="184"/>
    </location>
</feature>
<keyword evidence="4" id="KW-0472">Membrane</keyword>
<evidence type="ECO:0000256" key="3">
    <source>
        <dbReference type="SAM" id="MobiDB-lite"/>
    </source>
</evidence>
<dbReference type="Proteomes" id="UP000267029">
    <property type="component" value="Unassembled WGS sequence"/>
</dbReference>
<keyword evidence="4" id="KW-0812">Transmembrane</keyword>
<proteinExistence type="predicted"/>
<keyword evidence="1 2" id="KW-0175">Coiled coil</keyword>
<evidence type="ECO:0000256" key="2">
    <source>
        <dbReference type="SAM" id="Coils"/>
    </source>
</evidence>
<protein>
    <recommendedName>
        <fullName evidence="5">RH1 domain-containing protein</fullName>
    </recommendedName>
</protein>
<dbReference type="GO" id="GO:0060271">
    <property type="term" value="P:cilium assembly"/>
    <property type="evidence" value="ECO:0007669"/>
    <property type="project" value="TreeGrafter"/>
</dbReference>
<keyword evidence="7" id="KW-1185">Reference proteome</keyword>
<dbReference type="GO" id="GO:0031267">
    <property type="term" value="F:small GTPase binding"/>
    <property type="evidence" value="ECO:0007669"/>
    <property type="project" value="TreeGrafter"/>
</dbReference>
<evidence type="ECO:0000313" key="6">
    <source>
        <dbReference type="EMBL" id="VDD75561.1"/>
    </source>
</evidence>
<dbReference type="Pfam" id="PF09744">
    <property type="entry name" value="RH1"/>
    <property type="match status" value="1"/>
</dbReference>
<dbReference type="CDD" id="cd14445">
    <property type="entry name" value="RILP-like"/>
    <property type="match status" value="1"/>
</dbReference>
<dbReference type="PANTHER" id="PTHR21502">
    <property type="entry name" value="ZINC FINGER PROTEIN DZIP1"/>
    <property type="match status" value="1"/>
</dbReference>
<dbReference type="OrthoDB" id="10069524at2759"/>
<dbReference type="PANTHER" id="PTHR21502:SF4">
    <property type="entry name" value="RILP-LIKE PROTEIN HOMOLOG"/>
    <property type="match status" value="1"/>
</dbReference>
<evidence type="ECO:0000256" key="4">
    <source>
        <dbReference type="SAM" id="Phobius"/>
    </source>
</evidence>
<evidence type="ECO:0000256" key="1">
    <source>
        <dbReference type="ARBA" id="ARBA00023054"/>
    </source>
</evidence>
<dbReference type="STRING" id="53468.A0A158QSW7"/>
<dbReference type="InterPro" id="IPR034743">
    <property type="entry name" value="RH1"/>
</dbReference>
<feature type="region of interest" description="Disordered" evidence="3">
    <location>
        <begin position="303"/>
        <end position="322"/>
    </location>
</feature>
<evidence type="ECO:0000313" key="7">
    <source>
        <dbReference type="Proteomes" id="UP000267029"/>
    </source>
</evidence>
<name>A0A158QSW7_MESCO</name>
<feature type="transmembrane region" description="Helical" evidence="4">
    <location>
        <begin position="455"/>
        <end position="475"/>
    </location>
</feature>